<feature type="active site" evidence="5">
    <location>
        <position position="16"/>
    </location>
</feature>
<evidence type="ECO:0000259" key="6">
    <source>
        <dbReference type="SMART" id="SM00226"/>
    </source>
</evidence>
<protein>
    <recommendedName>
        <fullName evidence="2">protein-tyrosine-phosphatase</fullName>
        <ecNumber evidence="2">3.1.3.48</ecNumber>
    </recommendedName>
</protein>
<evidence type="ECO:0000256" key="3">
    <source>
        <dbReference type="ARBA" id="ARBA00022801"/>
    </source>
</evidence>
<dbReference type="SUPFAM" id="SSF52788">
    <property type="entry name" value="Phosphotyrosine protein phosphatases I"/>
    <property type="match status" value="1"/>
</dbReference>
<dbReference type="Pfam" id="PF01451">
    <property type="entry name" value="LMWPc"/>
    <property type="match status" value="1"/>
</dbReference>
<dbReference type="SMART" id="SM00226">
    <property type="entry name" value="LMWPc"/>
    <property type="match status" value="1"/>
</dbReference>
<evidence type="ECO:0000256" key="5">
    <source>
        <dbReference type="PIRSR" id="PIRSR617867-1"/>
    </source>
</evidence>
<dbReference type="EMBL" id="CP006877">
    <property type="protein sequence ID" value="AJD43149.1"/>
    <property type="molecule type" value="Genomic_DNA"/>
</dbReference>
<dbReference type="KEGG" id="rga:RGR602_CH03850"/>
<evidence type="ECO:0000313" key="8">
    <source>
        <dbReference type="Proteomes" id="UP000031368"/>
    </source>
</evidence>
<evidence type="ECO:0000313" key="7">
    <source>
        <dbReference type="EMBL" id="AJD43149.1"/>
    </source>
</evidence>
<evidence type="ECO:0000256" key="1">
    <source>
        <dbReference type="ARBA" id="ARBA00011063"/>
    </source>
</evidence>
<dbReference type="Proteomes" id="UP000031368">
    <property type="component" value="Chromosome"/>
</dbReference>
<dbReference type="PRINTS" id="PR00719">
    <property type="entry name" value="LMWPTPASE"/>
</dbReference>
<dbReference type="GO" id="GO:0004725">
    <property type="term" value="F:protein tyrosine phosphatase activity"/>
    <property type="evidence" value="ECO:0007669"/>
    <property type="project" value="UniProtKB-EC"/>
</dbReference>
<dbReference type="RefSeq" id="WP_039846386.1">
    <property type="nucleotide sequence ID" value="NZ_CP006877.1"/>
</dbReference>
<evidence type="ECO:0000256" key="4">
    <source>
        <dbReference type="ARBA" id="ARBA00022912"/>
    </source>
</evidence>
<gene>
    <name evidence="7" type="ORF">RGR602_CH03850</name>
</gene>
<dbReference type="HOGENOM" id="CLU_071415_2_2_5"/>
<dbReference type="AlphaFoldDB" id="A0A0B4X4U6"/>
<organism evidence="7 8">
    <name type="scientific">Rhizobium gallicum bv. gallicum R602sp</name>
    <dbReference type="NCBI Taxonomy" id="1041138"/>
    <lineage>
        <taxon>Bacteria</taxon>
        <taxon>Pseudomonadati</taxon>
        <taxon>Pseudomonadota</taxon>
        <taxon>Alphaproteobacteria</taxon>
        <taxon>Hyphomicrobiales</taxon>
        <taxon>Rhizobiaceae</taxon>
        <taxon>Rhizobium/Agrobacterium group</taxon>
        <taxon>Rhizobium</taxon>
    </lineage>
</organism>
<dbReference type="InterPro" id="IPR050438">
    <property type="entry name" value="LMW_PTPase"/>
</dbReference>
<dbReference type="InterPro" id="IPR017867">
    <property type="entry name" value="Tyr_phospatase_low_mol_wt"/>
</dbReference>
<comment type="similarity">
    <text evidence="1">Belongs to the low molecular weight phosphotyrosine protein phosphatase family.</text>
</comment>
<feature type="domain" description="Phosphotyrosine protein phosphatase I" evidence="6">
    <location>
        <begin position="4"/>
        <end position="150"/>
    </location>
</feature>
<accession>A0A0B4X4U6</accession>
<proteinExistence type="inferred from homology"/>
<dbReference type="PANTHER" id="PTHR11717">
    <property type="entry name" value="LOW MOLECULAR WEIGHT PROTEIN TYROSINE PHOSPHATASE"/>
    <property type="match status" value="1"/>
</dbReference>
<dbReference type="InterPro" id="IPR036196">
    <property type="entry name" value="Ptyr_pPase_sf"/>
</dbReference>
<reference evidence="7 8" key="1">
    <citation type="submission" date="2013-11" db="EMBL/GenBank/DDBJ databases">
        <title>Complete genome sequence of Rhizobium gallicum bv. gallicum R602.</title>
        <authorList>
            <person name="Bustos P."/>
            <person name="Santamaria R.I."/>
            <person name="Lozano L."/>
            <person name="Acosta J.L."/>
            <person name="Ormeno-Orrillo E."/>
            <person name="Rogel M.A."/>
            <person name="Romero D."/>
            <person name="Cevallos M.A."/>
            <person name="Martinez-Romero E."/>
            <person name="Gonzalez V."/>
        </authorList>
    </citation>
    <scope>NUCLEOTIDE SEQUENCE [LARGE SCALE GENOMIC DNA]</scope>
    <source>
        <strain evidence="7 8">R602</strain>
    </source>
</reference>
<dbReference type="Gene3D" id="3.40.50.2300">
    <property type="match status" value="1"/>
</dbReference>
<dbReference type="InterPro" id="IPR023485">
    <property type="entry name" value="Ptyr_pPase"/>
</dbReference>
<keyword evidence="3 7" id="KW-0378">Hydrolase</keyword>
<sequence>MKRVSILFVCMGNICRSPLAEGVFAHIARESGLADRFKIDSAGTGGWHQGKQPDRRSIAIARAHGIDITGQRARRVRLEDLEEFDLVLAMDRANIAELRAMAPGAGNITLFGDTALQTGEDIPDPYFGGPEGFELIYTRLLTGCIALVDKFGADQASLSGNTSSVR</sequence>
<keyword evidence="8" id="KW-1185">Reference proteome</keyword>
<keyword evidence="4" id="KW-0904">Protein phosphatase</keyword>
<name>A0A0B4X4U6_9HYPH</name>
<dbReference type="CDD" id="cd16343">
    <property type="entry name" value="LMWPTP"/>
    <property type="match status" value="1"/>
</dbReference>
<dbReference type="PANTHER" id="PTHR11717:SF7">
    <property type="entry name" value="LOW MOLECULAR WEIGHT PHOSPHOTYROSINE PROTEIN PHOSPHATASE"/>
    <property type="match status" value="1"/>
</dbReference>
<feature type="active site" description="Nucleophile" evidence="5">
    <location>
        <position position="10"/>
    </location>
</feature>
<feature type="active site" description="Proton donor" evidence="5">
    <location>
        <position position="124"/>
    </location>
</feature>
<evidence type="ECO:0000256" key="2">
    <source>
        <dbReference type="ARBA" id="ARBA00013064"/>
    </source>
</evidence>
<dbReference type="EC" id="3.1.3.48" evidence="2"/>